<gene>
    <name evidence="2" type="ORF">O181_039289</name>
</gene>
<dbReference type="OrthoDB" id="421040at2759"/>
<feature type="domain" description="RNase H type-1" evidence="1">
    <location>
        <begin position="114"/>
        <end position="253"/>
    </location>
</feature>
<dbReference type="Proteomes" id="UP000765509">
    <property type="component" value="Unassembled WGS sequence"/>
</dbReference>
<evidence type="ECO:0000313" key="3">
    <source>
        <dbReference type="Proteomes" id="UP000765509"/>
    </source>
</evidence>
<sequence>MYWAHQTNLIHPGHVGGRLGKIINDAFVTLTSWITNKWREGKIVMGLLLDNNQLKDWRLHISDFLNLKWPTARVPAIKPRLFLPSQSHHDQTNSQLTKSQVKEEVTRQVKNKIANQILVFFANGSLILGKSGGATAILTNTQSVKTTYVGGDSILTNFETELTALLLCHNLLSKHINKYGQPKAVETFSDSQAGLKSITLPKKKTPGQQLTTKIFNNFQCWTQHFPVRLYWCPGHTGIKHNEEVDKRAKEAVTGGTTSHHSLHHISISKLKQIKNQDSRAPPKLTIQELARVKLKTPPKLIIQALD</sequence>
<name>A0A9Q3DA63_9BASI</name>
<evidence type="ECO:0000259" key="1">
    <source>
        <dbReference type="PROSITE" id="PS50879"/>
    </source>
</evidence>
<dbReference type="Gene3D" id="3.30.420.10">
    <property type="entry name" value="Ribonuclease H-like superfamily/Ribonuclease H"/>
    <property type="match status" value="1"/>
</dbReference>
<organism evidence="2 3">
    <name type="scientific">Austropuccinia psidii MF-1</name>
    <dbReference type="NCBI Taxonomy" id="1389203"/>
    <lineage>
        <taxon>Eukaryota</taxon>
        <taxon>Fungi</taxon>
        <taxon>Dikarya</taxon>
        <taxon>Basidiomycota</taxon>
        <taxon>Pucciniomycotina</taxon>
        <taxon>Pucciniomycetes</taxon>
        <taxon>Pucciniales</taxon>
        <taxon>Sphaerophragmiaceae</taxon>
        <taxon>Austropuccinia</taxon>
    </lineage>
</organism>
<dbReference type="EMBL" id="AVOT02015333">
    <property type="protein sequence ID" value="MBW0499574.1"/>
    <property type="molecule type" value="Genomic_DNA"/>
</dbReference>
<dbReference type="Pfam" id="PF00075">
    <property type="entry name" value="RNase_H"/>
    <property type="match status" value="1"/>
</dbReference>
<comment type="caution">
    <text evidence="2">The sequence shown here is derived from an EMBL/GenBank/DDBJ whole genome shotgun (WGS) entry which is preliminary data.</text>
</comment>
<reference evidence="2" key="1">
    <citation type="submission" date="2021-03" db="EMBL/GenBank/DDBJ databases">
        <title>Draft genome sequence of rust myrtle Austropuccinia psidii MF-1, a brazilian biotype.</title>
        <authorList>
            <person name="Quecine M.C."/>
            <person name="Pachon D.M.R."/>
            <person name="Bonatelli M.L."/>
            <person name="Correr F.H."/>
            <person name="Franceschini L.M."/>
            <person name="Leite T.F."/>
            <person name="Margarido G.R.A."/>
            <person name="Almeida C.A."/>
            <person name="Ferrarezi J.A."/>
            <person name="Labate C.A."/>
        </authorList>
    </citation>
    <scope>NUCLEOTIDE SEQUENCE</scope>
    <source>
        <strain evidence="2">MF-1</strain>
    </source>
</reference>
<protein>
    <recommendedName>
        <fullName evidence="1">RNase H type-1 domain-containing protein</fullName>
    </recommendedName>
</protein>
<keyword evidence="3" id="KW-1185">Reference proteome</keyword>
<dbReference type="PROSITE" id="PS50879">
    <property type="entry name" value="RNASE_H_1"/>
    <property type="match status" value="1"/>
</dbReference>
<dbReference type="GO" id="GO:0003676">
    <property type="term" value="F:nucleic acid binding"/>
    <property type="evidence" value="ECO:0007669"/>
    <property type="project" value="InterPro"/>
</dbReference>
<dbReference type="SUPFAM" id="SSF53098">
    <property type="entry name" value="Ribonuclease H-like"/>
    <property type="match status" value="1"/>
</dbReference>
<evidence type="ECO:0000313" key="2">
    <source>
        <dbReference type="EMBL" id="MBW0499574.1"/>
    </source>
</evidence>
<dbReference type="InterPro" id="IPR002156">
    <property type="entry name" value="RNaseH_domain"/>
</dbReference>
<proteinExistence type="predicted"/>
<dbReference type="CDD" id="cd09276">
    <property type="entry name" value="Rnase_HI_RT_non_LTR"/>
    <property type="match status" value="1"/>
</dbReference>
<accession>A0A9Q3DA63</accession>
<dbReference type="GO" id="GO:0004523">
    <property type="term" value="F:RNA-DNA hybrid ribonuclease activity"/>
    <property type="evidence" value="ECO:0007669"/>
    <property type="project" value="InterPro"/>
</dbReference>
<dbReference type="InterPro" id="IPR036397">
    <property type="entry name" value="RNaseH_sf"/>
</dbReference>
<dbReference type="InterPro" id="IPR012337">
    <property type="entry name" value="RNaseH-like_sf"/>
</dbReference>
<dbReference type="AlphaFoldDB" id="A0A9Q3DA63"/>